<keyword evidence="2" id="KW-1185">Reference proteome</keyword>
<dbReference type="Proteomes" id="UP000198790">
    <property type="component" value="Unassembled WGS sequence"/>
</dbReference>
<sequence length="85" mass="10028">METITKEDLETLRFQLFADLKKLLEVPTETKPDEKEWLRSRDVKKMLSISDAALQNLRIRGVVHPVKISGLYYYKSEELKSLFKQ</sequence>
<dbReference type="STRING" id="237018.SAMN04489723_11420"/>
<reference evidence="1 2" key="1">
    <citation type="submission" date="2016-10" db="EMBL/GenBank/DDBJ databases">
        <authorList>
            <person name="de Groot N.N."/>
        </authorList>
    </citation>
    <scope>NUCLEOTIDE SEQUENCE [LARGE SCALE GENOMIC DNA]</scope>
    <source>
        <strain evidence="1 2">DSM 23399</strain>
    </source>
</reference>
<evidence type="ECO:0000313" key="1">
    <source>
        <dbReference type="EMBL" id="SFB49934.1"/>
    </source>
</evidence>
<dbReference type="RefSeq" id="WP_092899357.1">
    <property type="nucleotide sequence ID" value="NZ_FOKK01000014.1"/>
</dbReference>
<proteinExistence type="predicted"/>
<dbReference type="OrthoDB" id="1524679at2"/>
<name>A0A1I1BHU0_9BACT</name>
<dbReference type="EMBL" id="FOKK01000014">
    <property type="protein sequence ID" value="SFB49934.1"/>
    <property type="molecule type" value="Genomic_DNA"/>
</dbReference>
<dbReference type="AlphaFoldDB" id="A0A1I1BHU0"/>
<evidence type="ECO:0000313" key="2">
    <source>
        <dbReference type="Proteomes" id="UP000198790"/>
    </source>
</evidence>
<evidence type="ECO:0008006" key="3">
    <source>
        <dbReference type="Google" id="ProtNLM"/>
    </source>
</evidence>
<gene>
    <name evidence="1" type="ORF">SAMN04489723_11420</name>
</gene>
<accession>A0A1I1BHU0</accession>
<organism evidence="1 2">
    <name type="scientific">Algoriphagus aquimarinus</name>
    <dbReference type="NCBI Taxonomy" id="237018"/>
    <lineage>
        <taxon>Bacteria</taxon>
        <taxon>Pseudomonadati</taxon>
        <taxon>Bacteroidota</taxon>
        <taxon>Cytophagia</taxon>
        <taxon>Cytophagales</taxon>
        <taxon>Cyclobacteriaceae</taxon>
        <taxon>Algoriphagus</taxon>
    </lineage>
</organism>
<protein>
    <recommendedName>
        <fullName evidence="3">Helix-turn-helix domain-containing protein</fullName>
    </recommendedName>
</protein>
<dbReference type="PANTHER" id="PTHR34585:SF22">
    <property type="entry name" value="HELIX-TURN-HELIX DOMAIN-CONTAINING PROTEIN"/>
    <property type="match status" value="1"/>
</dbReference>
<dbReference type="PANTHER" id="PTHR34585">
    <property type="match status" value="1"/>
</dbReference>